<evidence type="ECO:0000313" key="4">
    <source>
        <dbReference type="EMBL" id="BAW80141.1"/>
    </source>
</evidence>
<feature type="transmembrane region" description="Helical" evidence="2">
    <location>
        <begin position="138"/>
        <end position="160"/>
    </location>
</feature>
<sequence>MKEKAKLIVGKDVIAEEHEKYVKPRRAYAKIDAGDPEKDAVGLGLSGGGIRSATFNLGILQAVELYGFLKRVDYLSTVSGGGYIGSALTWFMSFHRSAFPFPTERWYGEQYKAAQKADTIGTLHEHASYLTPSQGLNLWSLIAFILGGTLINLLVIIPLFS</sequence>
<dbReference type="Pfam" id="PF01734">
    <property type="entry name" value="Patatin"/>
    <property type="match status" value="1"/>
</dbReference>
<accession>A0A1Q2SLZ6</accession>
<feature type="domain" description="PNPLA" evidence="3">
    <location>
        <begin position="45"/>
        <end position="96"/>
    </location>
</feature>
<dbReference type="RefSeq" id="WP_231910569.1">
    <property type="nucleotide sequence ID" value="NZ_AP014836.1"/>
</dbReference>
<dbReference type="KEGG" id="ntt:TAO_0771"/>
<name>A0A1Q2SLZ6_9GAMM</name>
<keyword evidence="1" id="KW-0443">Lipid metabolism</keyword>
<keyword evidence="2" id="KW-1133">Transmembrane helix</keyword>
<keyword evidence="2" id="KW-0472">Membrane</keyword>
<dbReference type="PANTHER" id="PTHR10728:SF40">
    <property type="entry name" value="PATATIN FAMILY PROTEIN"/>
    <property type="match status" value="1"/>
</dbReference>
<evidence type="ECO:0000259" key="3">
    <source>
        <dbReference type="Pfam" id="PF01734"/>
    </source>
</evidence>
<dbReference type="InterPro" id="IPR016035">
    <property type="entry name" value="Acyl_Trfase/lysoPLipase"/>
</dbReference>
<organism evidence="4 5">
    <name type="scientific">Candidatus Nitrosoglobus terrae</name>
    <dbReference type="NCBI Taxonomy" id="1630141"/>
    <lineage>
        <taxon>Bacteria</taxon>
        <taxon>Pseudomonadati</taxon>
        <taxon>Pseudomonadota</taxon>
        <taxon>Gammaproteobacteria</taxon>
        <taxon>Chromatiales</taxon>
        <taxon>Chromatiaceae</taxon>
        <taxon>Candidatus Nitrosoglobus</taxon>
    </lineage>
</organism>
<keyword evidence="5" id="KW-1185">Reference proteome</keyword>
<evidence type="ECO:0000256" key="1">
    <source>
        <dbReference type="ARBA" id="ARBA00023098"/>
    </source>
</evidence>
<feature type="transmembrane region" description="Helical" evidence="2">
    <location>
        <begin position="74"/>
        <end position="92"/>
    </location>
</feature>
<gene>
    <name evidence="4" type="ORF">TAO_0771</name>
</gene>
<reference evidence="4 5" key="1">
    <citation type="journal article" date="2017" name="ISME J.">
        <title>An acid-tolerant ammonia-oxidizing ?-proteobacterium from soil.</title>
        <authorList>
            <person name="Hayatsu M."/>
            <person name="Tago K."/>
            <person name="Uchiyama I."/>
            <person name="Toyoda A."/>
            <person name="Wang Y."/>
            <person name="Shimomura Y."/>
            <person name="Okubo T."/>
            <person name="Kurisu F."/>
            <person name="Hirono Y."/>
            <person name="Nonaka K."/>
            <person name="Akiyama H."/>
            <person name="Itoh T."/>
            <person name="Takami H."/>
        </authorList>
    </citation>
    <scope>NUCLEOTIDE SEQUENCE [LARGE SCALE GENOMIC DNA]</scope>
    <source>
        <strain evidence="4 5">TAO100</strain>
    </source>
</reference>
<dbReference type="Gene3D" id="3.40.1090.10">
    <property type="entry name" value="Cytosolic phospholipase A2 catalytic domain"/>
    <property type="match status" value="1"/>
</dbReference>
<dbReference type="GO" id="GO:0004623">
    <property type="term" value="F:phospholipase A2 activity"/>
    <property type="evidence" value="ECO:0007669"/>
    <property type="project" value="TreeGrafter"/>
</dbReference>
<dbReference type="InterPro" id="IPR002641">
    <property type="entry name" value="PNPLA_dom"/>
</dbReference>
<dbReference type="SUPFAM" id="SSF52151">
    <property type="entry name" value="FabD/lysophospholipase-like"/>
    <property type="match status" value="1"/>
</dbReference>
<proteinExistence type="predicted"/>
<protein>
    <submittedName>
        <fullName evidence="4">Hypothetical conserved protein</fullName>
    </submittedName>
</protein>
<dbReference type="PANTHER" id="PTHR10728">
    <property type="entry name" value="CYTOSOLIC PHOSPHOLIPASE A2"/>
    <property type="match status" value="1"/>
</dbReference>
<keyword evidence="2" id="KW-0812">Transmembrane</keyword>
<evidence type="ECO:0000256" key="2">
    <source>
        <dbReference type="SAM" id="Phobius"/>
    </source>
</evidence>
<dbReference type="GO" id="GO:0046475">
    <property type="term" value="P:glycerophospholipid catabolic process"/>
    <property type="evidence" value="ECO:0007669"/>
    <property type="project" value="TreeGrafter"/>
</dbReference>
<dbReference type="EMBL" id="AP014836">
    <property type="protein sequence ID" value="BAW80141.1"/>
    <property type="molecule type" value="Genomic_DNA"/>
</dbReference>
<dbReference type="GO" id="GO:0005829">
    <property type="term" value="C:cytosol"/>
    <property type="evidence" value="ECO:0007669"/>
    <property type="project" value="TreeGrafter"/>
</dbReference>
<dbReference type="AlphaFoldDB" id="A0A1Q2SLZ6"/>
<evidence type="ECO:0000313" key="5">
    <source>
        <dbReference type="Proteomes" id="UP000243679"/>
    </source>
</evidence>
<dbReference type="Proteomes" id="UP000243679">
    <property type="component" value="Chromosome"/>
</dbReference>